<dbReference type="SUPFAM" id="SSF48310">
    <property type="entry name" value="Aldehyde ferredoxin oxidoreductase, C-terminal domains"/>
    <property type="match status" value="1"/>
</dbReference>
<accession>X1VZI8</accession>
<dbReference type="InterPro" id="IPR001203">
    <property type="entry name" value="OxRdtase_Ald_Fedxn_C"/>
</dbReference>
<dbReference type="InterPro" id="IPR036021">
    <property type="entry name" value="Tungsten_al_ferr_oxy-like_C"/>
</dbReference>
<feature type="non-terminal residue" evidence="2">
    <location>
        <position position="1"/>
    </location>
</feature>
<reference evidence="2" key="1">
    <citation type="journal article" date="2014" name="Front. Microbiol.">
        <title>High frequency of phylogenetically diverse reductive dehalogenase-homologous genes in deep subseafloor sedimentary metagenomes.</title>
        <authorList>
            <person name="Kawai M."/>
            <person name="Futagami T."/>
            <person name="Toyoda A."/>
            <person name="Takaki Y."/>
            <person name="Nishi S."/>
            <person name="Hori S."/>
            <person name="Arai W."/>
            <person name="Tsubouchi T."/>
            <person name="Morono Y."/>
            <person name="Uchiyama I."/>
            <person name="Ito T."/>
            <person name="Fujiyama A."/>
            <person name="Inagaki F."/>
            <person name="Takami H."/>
        </authorList>
    </citation>
    <scope>NUCLEOTIDE SEQUENCE</scope>
    <source>
        <strain evidence="2">Expedition CK06-06</strain>
    </source>
</reference>
<dbReference type="AlphaFoldDB" id="X1VZI8"/>
<proteinExistence type="predicted"/>
<dbReference type="GO" id="GO:0051536">
    <property type="term" value="F:iron-sulfur cluster binding"/>
    <property type="evidence" value="ECO:0007669"/>
    <property type="project" value="InterPro"/>
</dbReference>
<name>X1VZI8_9ZZZZ</name>
<dbReference type="GO" id="GO:0009055">
    <property type="term" value="F:electron transfer activity"/>
    <property type="evidence" value="ECO:0007669"/>
    <property type="project" value="InterPro"/>
</dbReference>
<gene>
    <name evidence="2" type="ORF">S12H4_61175</name>
</gene>
<organism evidence="2">
    <name type="scientific">marine sediment metagenome</name>
    <dbReference type="NCBI Taxonomy" id="412755"/>
    <lineage>
        <taxon>unclassified sequences</taxon>
        <taxon>metagenomes</taxon>
        <taxon>ecological metagenomes</taxon>
    </lineage>
</organism>
<dbReference type="GO" id="GO:0016625">
    <property type="term" value="F:oxidoreductase activity, acting on the aldehyde or oxo group of donors, iron-sulfur protein as acceptor"/>
    <property type="evidence" value="ECO:0007669"/>
    <property type="project" value="InterPro"/>
</dbReference>
<dbReference type="Pfam" id="PF01314">
    <property type="entry name" value="AFOR_C"/>
    <property type="match status" value="1"/>
</dbReference>
<sequence length="95" mass="11112">KYPLLELIKAVVGWDLTIEEAIKTGRRIQTLRQAFTLREGIDIIKNRIPERTVTVDYLEDYKGYCEKMGWNPETAYPLKETLTELDLDFAAKDLY</sequence>
<evidence type="ECO:0000313" key="2">
    <source>
        <dbReference type="EMBL" id="GAJ18530.1"/>
    </source>
</evidence>
<evidence type="ECO:0000259" key="1">
    <source>
        <dbReference type="Pfam" id="PF01314"/>
    </source>
</evidence>
<dbReference type="InterPro" id="IPR013985">
    <property type="entry name" value="Ald_Fedxn_OxRdtase_dom3"/>
</dbReference>
<dbReference type="EMBL" id="BARW01040516">
    <property type="protein sequence ID" value="GAJ18530.1"/>
    <property type="molecule type" value="Genomic_DNA"/>
</dbReference>
<dbReference type="Gene3D" id="1.10.599.10">
    <property type="entry name" value="Aldehyde Ferredoxin Oxidoreductase Protein, subunit A, domain 3"/>
    <property type="match status" value="1"/>
</dbReference>
<feature type="domain" description="Aldehyde ferredoxin oxidoreductase C-terminal" evidence="1">
    <location>
        <begin position="4"/>
        <end position="87"/>
    </location>
</feature>
<comment type="caution">
    <text evidence="2">The sequence shown here is derived from an EMBL/GenBank/DDBJ whole genome shotgun (WGS) entry which is preliminary data.</text>
</comment>
<protein>
    <recommendedName>
        <fullName evidence="1">Aldehyde ferredoxin oxidoreductase C-terminal domain-containing protein</fullName>
    </recommendedName>
</protein>